<accession>A0ABW9UXA4</accession>
<comment type="caution">
    <text evidence="1">The sequence shown here is derived from an EMBL/GenBank/DDBJ whole genome shotgun (WGS) entry which is preliminary data.</text>
</comment>
<protein>
    <submittedName>
        <fullName evidence="1">Uncharacterized protein</fullName>
    </submittedName>
</protein>
<proteinExistence type="predicted"/>
<name>A0ABW9UXA4_9SPHN</name>
<dbReference type="RefSeq" id="WP_160734080.1">
    <property type="nucleotide sequence ID" value="NZ_WTYO01000005.1"/>
</dbReference>
<dbReference type="Proteomes" id="UP000444401">
    <property type="component" value="Unassembled WGS sequence"/>
</dbReference>
<evidence type="ECO:0000313" key="1">
    <source>
        <dbReference type="EMBL" id="MXO69461.1"/>
    </source>
</evidence>
<keyword evidence="2" id="KW-1185">Reference proteome</keyword>
<gene>
    <name evidence="1" type="ORF">GRI72_11580</name>
</gene>
<sequence length="120" mass="13699">MSDDAIDWMLRANAKAKGKRPAFFEEPALDRMLSIVMALVGEVSVLRERLDTVERLLEKNGSLDRADIEAFVPDRDAAFERGCLTREYIARIMRGVQQDLEGMKTNEPSIDEIRRDLLES</sequence>
<reference evidence="1 2" key="1">
    <citation type="submission" date="2019-12" db="EMBL/GenBank/DDBJ databases">
        <title>Genomic-based taxomic classification of the family Erythrobacteraceae.</title>
        <authorList>
            <person name="Xu L."/>
        </authorList>
    </citation>
    <scope>NUCLEOTIDE SEQUENCE [LARGE SCALE GENOMIC DNA]</scope>
    <source>
        <strain evidence="1 2">H32</strain>
    </source>
</reference>
<organism evidence="1 2">
    <name type="scientific">Pelagerythrobacter marinus</name>
    <dbReference type="NCBI Taxonomy" id="538382"/>
    <lineage>
        <taxon>Bacteria</taxon>
        <taxon>Pseudomonadati</taxon>
        <taxon>Pseudomonadota</taxon>
        <taxon>Alphaproteobacteria</taxon>
        <taxon>Sphingomonadales</taxon>
        <taxon>Erythrobacteraceae</taxon>
        <taxon>Pelagerythrobacter</taxon>
    </lineage>
</organism>
<dbReference type="EMBL" id="WTYO01000005">
    <property type="protein sequence ID" value="MXO69461.1"/>
    <property type="molecule type" value="Genomic_DNA"/>
</dbReference>
<evidence type="ECO:0000313" key="2">
    <source>
        <dbReference type="Proteomes" id="UP000444401"/>
    </source>
</evidence>